<accession>A0AAE3KGB6</accession>
<name>A0AAE3KGB6_9PSEU</name>
<keyword evidence="4" id="KW-1185">Reference proteome</keyword>
<dbReference type="PANTHER" id="PTHR30204:SF93">
    <property type="entry name" value="HTH MERR-TYPE DOMAIN-CONTAINING PROTEIN"/>
    <property type="match status" value="1"/>
</dbReference>
<sequence length="302" mass="33245">MTDHPELFTIGQLARTTGLSVRTVRFWSDSGLVPPTTRSDSGYRLYDATAVARLDLVRTLRELGLDLDTVRQVLCRRVTVAEVAEAHAAALDAEIRTLTLRRAVLRAVAQHGSSQEEMRLMHQLAQMSAQQRQHIIDEFVDQTFAGIDADAPGAHIGQAMRQLPARLPDDPTVEQVNAWVELAELVADPDFRRRVREMAVAGARGADQIEAQPLDLSQVPALVGPAVAEGTAPDSAAGQAVLARLLTGERTAAERHALADELATFTDRRVERYWELLGVLNGWPRREPSVPTYEWLIAALRA</sequence>
<dbReference type="GO" id="GO:0003677">
    <property type="term" value="F:DNA binding"/>
    <property type="evidence" value="ECO:0007669"/>
    <property type="project" value="UniProtKB-KW"/>
</dbReference>
<evidence type="ECO:0000313" key="3">
    <source>
        <dbReference type="EMBL" id="MCP2165682.1"/>
    </source>
</evidence>
<dbReference type="PANTHER" id="PTHR30204">
    <property type="entry name" value="REDOX-CYCLING DRUG-SENSING TRANSCRIPTIONAL ACTIVATOR SOXR"/>
    <property type="match status" value="1"/>
</dbReference>
<dbReference type="Gene3D" id="1.10.1660.10">
    <property type="match status" value="1"/>
</dbReference>
<dbReference type="CDD" id="cd00592">
    <property type="entry name" value="HTH_MerR-like"/>
    <property type="match status" value="1"/>
</dbReference>
<protein>
    <submittedName>
        <fullName evidence="3">DNA-binding transcriptional regulator, MerR family</fullName>
    </submittedName>
</protein>
<keyword evidence="1 3" id="KW-0238">DNA-binding</keyword>
<proteinExistence type="predicted"/>
<evidence type="ECO:0000256" key="1">
    <source>
        <dbReference type="ARBA" id="ARBA00023125"/>
    </source>
</evidence>
<dbReference type="SUPFAM" id="SSF46955">
    <property type="entry name" value="Putative DNA-binding domain"/>
    <property type="match status" value="1"/>
</dbReference>
<dbReference type="RefSeq" id="WP_253770732.1">
    <property type="nucleotide sequence ID" value="NZ_JAMTCK010000005.1"/>
</dbReference>
<evidence type="ECO:0000313" key="4">
    <source>
        <dbReference type="Proteomes" id="UP001206128"/>
    </source>
</evidence>
<dbReference type="InterPro" id="IPR009061">
    <property type="entry name" value="DNA-bd_dom_put_sf"/>
</dbReference>
<dbReference type="SMART" id="SM00422">
    <property type="entry name" value="HTH_MERR"/>
    <property type="match status" value="1"/>
</dbReference>
<dbReference type="PRINTS" id="PR00040">
    <property type="entry name" value="HTHMERR"/>
</dbReference>
<organism evidence="3 4">
    <name type="scientific">Goodfellowiella coeruleoviolacea</name>
    <dbReference type="NCBI Taxonomy" id="334858"/>
    <lineage>
        <taxon>Bacteria</taxon>
        <taxon>Bacillati</taxon>
        <taxon>Actinomycetota</taxon>
        <taxon>Actinomycetes</taxon>
        <taxon>Pseudonocardiales</taxon>
        <taxon>Pseudonocardiaceae</taxon>
        <taxon>Goodfellowiella</taxon>
    </lineage>
</organism>
<dbReference type="GO" id="GO:0003700">
    <property type="term" value="F:DNA-binding transcription factor activity"/>
    <property type="evidence" value="ECO:0007669"/>
    <property type="project" value="InterPro"/>
</dbReference>
<comment type="caution">
    <text evidence="3">The sequence shown here is derived from an EMBL/GenBank/DDBJ whole genome shotgun (WGS) entry which is preliminary data.</text>
</comment>
<dbReference type="InterPro" id="IPR047057">
    <property type="entry name" value="MerR_fam"/>
</dbReference>
<reference evidence="3" key="1">
    <citation type="submission" date="2022-06" db="EMBL/GenBank/DDBJ databases">
        <title>Genomic Encyclopedia of Archaeal and Bacterial Type Strains, Phase II (KMG-II): from individual species to whole genera.</title>
        <authorList>
            <person name="Goeker M."/>
        </authorList>
    </citation>
    <scope>NUCLEOTIDE SEQUENCE</scope>
    <source>
        <strain evidence="3">DSM 43935</strain>
    </source>
</reference>
<dbReference type="InterPro" id="IPR000551">
    <property type="entry name" value="MerR-type_HTH_dom"/>
</dbReference>
<dbReference type="AlphaFoldDB" id="A0AAE3KGB6"/>
<dbReference type="Pfam" id="PF13411">
    <property type="entry name" value="MerR_1"/>
    <property type="match status" value="1"/>
</dbReference>
<dbReference type="PROSITE" id="PS50937">
    <property type="entry name" value="HTH_MERR_2"/>
    <property type="match status" value="1"/>
</dbReference>
<feature type="domain" description="HTH merR-type" evidence="2">
    <location>
        <begin position="7"/>
        <end position="76"/>
    </location>
</feature>
<dbReference type="Proteomes" id="UP001206128">
    <property type="component" value="Unassembled WGS sequence"/>
</dbReference>
<dbReference type="EMBL" id="JAMTCK010000005">
    <property type="protein sequence ID" value="MCP2165682.1"/>
    <property type="molecule type" value="Genomic_DNA"/>
</dbReference>
<evidence type="ECO:0000259" key="2">
    <source>
        <dbReference type="PROSITE" id="PS50937"/>
    </source>
</evidence>
<gene>
    <name evidence="3" type="ORF">LX83_002540</name>
</gene>